<dbReference type="InterPro" id="IPR050173">
    <property type="entry name" value="ABC_transporter_C-like"/>
</dbReference>
<evidence type="ECO:0000313" key="3">
    <source>
        <dbReference type="EMBL" id="KAK2120901.1"/>
    </source>
</evidence>
<dbReference type="Gene3D" id="3.40.50.300">
    <property type="entry name" value="P-loop containing nucleotide triphosphate hydrolases"/>
    <property type="match status" value="1"/>
</dbReference>
<evidence type="ECO:0000313" key="4">
    <source>
        <dbReference type="Proteomes" id="UP001266305"/>
    </source>
</evidence>
<proteinExistence type="predicted"/>
<dbReference type="PANTHER" id="PTHR24223">
    <property type="entry name" value="ATP-BINDING CASSETTE SUB-FAMILY C"/>
    <property type="match status" value="1"/>
</dbReference>
<protein>
    <submittedName>
        <fullName evidence="3">Multidrug resistance-associated protein 6</fullName>
    </submittedName>
</protein>
<organism evidence="3 4">
    <name type="scientific">Saguinus oedipus</name>
    <name type="common">Cotton-top tamarin</name>
    <name type="synonym">Oedipomidas oedipus</name>
    <dbReference type="NCBI Taxonomy" id="9490"/>
    <lineage>
        <taxon>Eukaryota</taxon>
        <taxon>Metazoa</taxon>
        <taxon>Chordata</taxon>
        <taxon>Craniata</taxon>
        <taxon>Vertebrata</taxon>
        <taxon>Euteleostomi</taxon>
        <taxon>Mammalia</taxon>
        <taxon>Eutheria</taxon>
        <taxon>Euarchontoglires</taxon>
        <taxon>Primates</taxon>
        <taxon>Haplorrhini</taxon>
        <taxon>Platyrrhini</taxon>
        <taxon>Cebidae</taxon>
        <taxon>Callitrichinae</taxon>
        <taxon>Saguinus</taxon>
    </lineage>
</organism>
<evidence type="ECO:0000256" key="2">
    <source>
        <dbReference type="ARBA" id="ARBA00022840"/>
    </source>
</evidence>
<gene>
    <name evidence="3" type="primary">ABCC6_2</name>
    <name evidence="3" type="ORF">P7K49_002287</name>
</gene>
<dbReference type="InterPro" id="IPR027417">
    <property type="entry name" value="P-loop_NTPase"/>
</dbReference>
<dbReference type="Proteomes" id="UP001266305">
    <property type="component" value="Unassembled WGS sequence"/>
</dbReference>
<reference evidence="3 4" key="1">
    <citation type="submission" date="2023-05" db="EMBL/GenBank/DDBJ databases">
        <title>B98-5 Cell Line De Novo Hybrid Assembly: An Optical Mapping Approach.</title>
        <authorList>
            <person name="Kananen K."/>
            <person name="Auerbach J.A."/>
            <person name="Kautto E."/>
            <person name="Blachly J.S."/>
        </authorList>
    </citation>
    <scope>NUCLEOTIDE SEQUENCE [LARGE SCALE GENOMIC DNA]</scope>
    <source>
        <strain evidence="3">B95-8</strain>
        <tissue evidence="3">Cell line</tissue>
    </source>
</reference>
<dbReference type="EMBL" id="JASSZA010000001">
    <property type="protein sequence ID" value="KAK2120901.1"/>
    <property type="molecule type" value="Genomic_DNA"/>
</dbReference>
<dbReference type="PANTHER" id="PTHR24223:SF339">
    <property type="entry name" value="ATP-BINDING CASSETTE SUB-FAMILY C MEMBER 6"/>
    <property type="match status" value="1"/>
</dbReference>
<keyword evidence="2" id="KW-0067">ATP-binding</keyword>
<comment type="caution">
    <text evidence="3">The sequence shown here is derived from an EMBL/GenBank/DDBJ whole genome shotgun (WGS) entry which is preliminary data.</text>
</comment>
<sequence length="108" mass="11891">MQTQDTVPFVATGHESLRGQKQQMSLTQPVYRKAALYLLDDPLVALDAHICQHVFNQVIRPGGLLQGTADWIMVLADGAIVEMVSKQELLHKTGGPHESSGSRQTARR</sequence>
<dbReference type="SUPFAM" id="SSF52540">
    <property type="entry name" value="P-loop containing nucleoside triphosphate hydrolases"/>
    <property type="match status" value="1"/>
</dbReference>
<keyword evidence="1" id="KW-0547">Nucleotide-binding</keyword>
<evidence type="ECO:0000256" key="1">
    <source>
        <dbReference type="ARBA" id="ARBA00022741"/>
    </source>
</evidence>
<name>A0ABQ9WGX7_SAGOE</name>
<keyword evidence="4" id="KW-1185">Reference proteome</keyword>
<accession>A0ABQ9WGX7</accession>